<comment type="caution">
    <text evidence="2">The sequence shown here is derived from an EMBL/GenBank/DDBJ whole genome shotgun (WGS) entry which is preliminary data.</text>
</comment>
<accession>A0A9W4U8J7</accession>
<gene>
    <name evidence="2" type="ORF">PDIGIT_LOCUS3380</name>
</gene>
<protein>
    <submittedName>
        <fullName evidence="2">Uncharacterized protein</fullName>
    </submittedName>
</protein>
<evidence type="ECO:0000256" key="1">
    <source>
        <dbReference type="SAM" id="MobiDB-lite"/>
    </source>
</evidence>
<evidence type="ECO:0000313" key="3">
    <source>
        <dbReference type="Proteomes" id="UP001152607"/>
    </source>
</evidence>
<proteinExistence type="predicted"/>
<dbReference type="OrthoDB" id="3934814at2759"/>
<sequence length="242" mass="27452">MARQRIVSGAAGAAQKPPAQLKLVRKRDHDEVDPATLDQQAKSSKRSKSDEGMLNQLREQVKNDQSEFKQMIQKRSDQVDQEDKRRRDDMVSMLGKALNTSDRPSLHATTTSRSPKFFTNPLFTSASKLSDSCENLLSQYEFLETTVKQMTNEQTKSVTAVWVKEVEDMERLLGLGHKKAVRDIKRALGIESEAIKDGASNISEFQRNVEHDFALQKSLRYAERGVRRMVKSLPRDGIEEAD</sequence>
<evidence type="ECO:0000313" key="2">
    <source>
        <dbReference type="EMBL" id="CAI6315364.1"/>
    </source>
</evidence>
<feature type="region of interest" description="Disordered" evidence="1">
    <location>
        <begin position="1"/>
        <end position="114"/>
    </location>
</feature>
<name>A0A9W4U8J7_9PLEO</name>
<feature type="compositionally biased region" description="Basic and acidic residues" evidence="1">
    <location>
        <begin position="74"/>
        <end position="90"/>
    </location>
</feature>
<organism evidence="2 3">
    <name type="scientific">Periconia digitata</name>
    <dbReference type="NCBI Taxonomy" id="1303443"/>
    <lineage>
        <taxon>Eukaryota</taxon>
        <taxon>Fungi</taxon>
        <taxon>Dikarya</taxon>
        <taxon>Ascomycota</taxon>
        <taxon>Pezizomycotina</taxon>
        <taxon>Dothideomycetes</taxon>
        <taxon>Pleosporomycetidae</taxon>
        <taxon>Pleosporales</taxon>
        <taxon>Massarineae</taxon>
        <taxon>Periconiaceae</taxon>
        <taxon>Periconia</taxon>
    </lineage>
</organism>
<dbReference type="Proteomes" id="UP001152607">
    <property type="component" value="Unassembled WGS sequence"/>
</dbReference>
<feature type="compositionally biased region" description="Polar residues" evidence="1">
    <location>
        <begin position="98"/>
        <end position="114"/>
    </location>
</feature>
<dbReference type="EMBL" id="CAOQHR010000002">
    <property type="protein sequence ID" value="CAI6315364.1"/>
    <property type="molecule type" value="Genomic_DNA"/>
</dbReference>
<reference evidence="2" key="1">
    <citation type="submission" date="2023-01" db="EMBL/GenBank/DDBJ databases">
        <authorList>
            <person name="Van Ghelder C."/>
            <person name="Rancurel C."/>
        </authorList>
    </citation>
    <scope>NUCLEOTIDE SEQUENCE</scope>
    <source>
        <strain evidence="2">CNCM I-4278</strain>
    </source>
</reference>
<keyword evidence="3" id="KW-1185">Reference proteome</keyword>
<dbReference type="AlphaFoldDB" id="A0A9W4U8J7"/>
<feature type="compositionally biased region" description="Low complexity" evidence="1">
    <location>
        <begin position="9"/>
        <end position="22"/>
    </location>
</feature>